<dbReference type="CDD" id="cd07765">
    <property type="entry name" value="KRAB_A-box"/>
    <property type="match status" value="1"/>
</dbReference>
<dbReference type="SMART" id="SM00349">
    <property type="entry name" value="KRAB"/>
    <property type="match status" value="1"/>
</dbReference>
<feature type="domain" description="KRAB" evidence="1">
    <location>
        <begin position="14"/>
        <end position="85"/>
    </location>
</feature>
<gene>
    <name evidence="2" type="ORF">HJG60_020872</name>
</gene>
<dbReference type="PANTHER" id="PTHR23232">
    <property type="entry name" value="KRAB DOMAIN C2H2 ZINC FINGER"/>
    <property type="match status" value="1"/>
</dbReference>
<dbReference type="Gene3D" id="6.10.140.140">
    <property type="match status" value="1"/>
</dbReference>
<evidence type="ECO:0000259" key="1">
    <source>
        <dbReference type="PROSITE" id="PS50805"/>
    </source>
</evidence>
<dbReference type="EMBL" id="JABVXQ010000014">
    <property type="protein sequence ID" value="KAF6080222.1"/>
    <property type="molecule type" value="Genomic_DNA"/>
</dbReference>
<protein>
    <submittedName>
        <fullName evidence="2">Zinc finger protein 570</fullName>
    </submittedName>
</protein>
<dbReference type="PANTHER" id="PTHR23232:SF142">
    <property type="entry name" value="GASTRULA ZINC FINGER PROTEIN XLCGF57.1-LIKE-RELATED"/>
    <property type="match status" value="1"/>
</dbReference>
<proteinExistence type="predicted"/>
<reference evidence="2 3" key="1">
    <citation type="journal article" date="2020" name="Nature">
        <title>Six reference-quality genomes reveal evolution of bat adaptations.</title>
        <authorList>
            <person name="Jebb D."/>
            <person name="Huang Z."/>
            <person name="Pippel M."/>
            <person name="Hughes G.M."/>
            <person name="Lavrichenko K."/>
            <person name="Devanna P."/>
            <person name="Winkler S."/>
            <person name="Jermiin L.S."/>
            <person name="Skirmuntt E.C."/>
            <person name="Katzourakis A."/>
            <person name="Burkitt-Gray L."/>
            <person name="Ray D.A."/>
            <person name="Sullivan K.A.M."/>
            <person name="Roscito J.G."/>
            <person name="Kirilenko B.M."/>
            <person name="Davalos L.M."/>
            <person name="Corthals A.P."/>
            <person name="Power M.L."/>
            <person name="Jones G."/>
            <person name="Ransome R.D."/>
            <person name="Dechmann D.K.N."/>
            <person name="Locatelli A.G."/>
            <person name="Puechmaille S.J."/>
            <person name="Fedrigo O."/>
            <person name="Jarvis E.D."/>
            <person name="Hiller M."/>
            <person name="Vernes S.C."/>
            <person name="Myers E.W."/>
            <person name="Teeling E.C."/>
        </authorList>
    </citation>
    <scope>NUCLEOTIDE SEQUENCE [LARGE SCALE GENOMIC DNA]</scope>
    <source>
        <strain evidence="2">Bat1K_MPI-CBG_1</strain>
    </source>
</reference>
<evidence type="ECO:0000313" key="3">
    <source>
        <dbReference type="Proteomes" id="UP000664940"/>
    </source>
</evidence>
<dbReference type="SUPFAM" id="SSF109640">
    <property type="entry name" value="KRAB domain (Kruppel-associated box)"/>
    <property type="match status" value="1"/>
</dbReference>
<sequence length="144" mass="16707">MAVGLLKAMYQELVTFRDVAIDFSQEEWDCLNSSQRHLYSNVMLENYRILVSLGLCFSKPSIILLLEQGKEPWMVKRELVKGLCSEREGKERERNINMRLLGVMACNPSMYPDWELNLRHFGSQPALNPLSYASQGFNFLHFKS</sequence>
<accession>A0A833YTK0</accession>
<dbReference type="Proteomes" id="UP000664940">
    <property type="component" value="Unassembled WGS sequence"/>
</dbReference>
<dbReference type="InterPro" id="IPR050169">
    <property type="entry name" value="Krueppel_C2H2_ZnF"/>
</dbReference>
<dbReference type="Pfam" id="PF01352">
    <property type="entry name" value="KRAB"/>
    <property type="match status" value="1"/>
</dbReference>
<evidence type="ECO:0000313" key="2">
    <source>
        <dbReference type="EMBL" id="KAF6080222.1"/>
    </source>
</evidence>
<organism evidence="2 3">
    <name type="scientific">Phyllostomus discolor</name>
    <name type="common">pale spear-nosed bat</name>
    <dbReference type="NCBI Taxonomy" id="89673"/>
    <lineage>
        <taxon>Eukaryota</taxon>
        <taxon>Metazoa</taxon>
        <taxon>Chordata</taxon>
        <taxon>Craniata</taxon>
        <taxon>Vertebrata</taxon>
        <taxon>Euteleostomi</taxon>
        <taxon>Mammalia</taxon>
        <taxon>Eutheria</taxon>
        <taxon>Laurasiatheria</taxon>
        <taxon>Chiroptera</taxon>
        <taxon>Yangochiroptera</taxon>
        <taxon>Phyllostomidae</taxon>
        <taxon>Phyllostominae</taxon>
        <taxon>Phyllostomus</taxon>
    </lineage>
</organism>
<dbReference type="AlphaFoldDB" id="A0A833YTK0"/>
<dbReference type="GO" id="GO:0006355">
    <property type="term" value="P:regulation of DNA-templated transcription"/>
    <property type="evidence" value="ECO:0007669"/>
    <property type="project" value="InterPro"/>
</dbReference>
<dbReference type="PROSITE" id="PS50805">
    <property type="entry name" value="KRAB"/>
    <property type="match status" value="1"/>
</dbReference>
<dbReference type="InterPro" id="IPR036051">
    <property type="entry name" value="KRAB_dom_sf"/>
</dbReference>
<name>A0A833YTK0_9CHIR</name>
<comment type="caution">
    <text evidence="2">The sequence shown here is derived from an EMBL/GenBank/DDBJ whole genome shotgun (WGS) entry which is preliminary data.</text>
</comment>
<dbReference type="InterPro" id="IPR001909">
    <property type="entry name" value="KRAB"/>
</dbReference>